<accession>A0A7V7TUE2</accession>
<dbReference type="InterPro" id="IPR037479">
    <property type="entry name" value="Tauto_MSAD"/>
</dbReference>
<name>A0A7V7TUE2_9HYPH</name>
<gene>
    <name evidence="1" type="ORF">F6X38_23115</name>
</gene>
<dbReference type="EMBL" id="VZDO01000033">
    <property type="protein sequence ID" value="KAB0675512.1"/>
    <property type="molecule type" value="Genomic_DNA"/>
</dbReference>
<evidence type="ECO:0000313" key="1">
    <source>
        <dbReference type="EMBL" id="KAB0675512.1"/>
    </source>
</evidence>
<dbReference type="Proteomes" id="UP000432089">
    <property type="component" value="Unassembled WGS sequence"/>
</dbReference>
<sequence>MPLMKFHVLRGRSAAETDRLLDAAHDAMVESFRVPPRDRYQVLNEHEPSHLRALDTGLDIPRTERFVLVEVVSRPRSREAKLAFYDRLCSALRERCGIEPSDVKVSFTQNSDEDWSFGNGQAQFVTGELS</sequence>
<dbReference type="Gene3D" id="3.30.429.10">
    <property type="entry name" value="Macrophage Migration Inhibitory Factor"/>
    <property type="match status" value="1"/>
</dbReference>
<dbReference type="PANTHER" id="PTHR38460">
    <property type="entry name" value="TAUTOMERASE YOLI-RELATED"/>
    <property type="match status" value="1"/>
</dbReference>
<reference evidence="1 2" key="1">
    <citation type="submission" date="2019-09" db="EMBL/GenBank/DDBJ databases">
        <title>YIM 132180 draft genome.</title>
        <authorList>
            <person name="Zhang K."/>
        </authorList>
    </citation>
    <scope>NUCLEOTIDE SEQUENCE [LARGE SCALE GENOMIC DNA]</scope>
    <source>
        <strain evidence="1 2">YIM 132180</strain>
    </source>
</reference>
<dbReference type="AlphaFoldDB" id="A0A7V7TUE2"/>
<evidence type="ECO:0000313" key="2">
    <source>
        <dbReference type="Proteomes" id="UP000432089"/>
    </source>
</evidence>
<proteinExistence type="predicted"/>
<organism evidence="1 2">
    <name type="scientific">Plantimonas leprariae</name>
    <dbReference type="NCBI Taxonomy" id="2615207"/>
    <lineage>
        <taxon>Bacteria</taxon>
        <taxon>Pseudomonadati</taxon>
        <taxon>Pseudomonadota</taxon>
        <taxon>Alphaproteobacteria</taxon>
        <taxon>Hyphomicrobiales</taxon>
        <taxon>Aurantimonadaceae</taxon>
        <taxon>Plantimonas</taxon>
    </lineage>
</organism>
<comment type="caution">
    <text evidence="1">The sequence shown here is derived from an EMBL/GenBank/DDBJ whole genome shotgun (WGS) entry which is preliminary data.</text>
</comment>
<keyword evidence="2" id="KW-1185">Reference proteome</keyword>
<protein>
    <submittedName>
        <fullName evidence="1">Tautomerase family protein</fullName>
    </submittedName>
</protein>
<dbReference type="SUPFAM" id="SSF55331">
    <property type="entry name" value="Tautomerase/MIF"/>
    <property type="match status" value="1"/>
</dbReference>
<dbReference type="RefSeq" id="WP_150974087.1">
    <property type="nucleotide sequence ID" value="NZ_VZDO01000033.1"/>
</dbReference>
<dbReference type="Pfam" id="PF14552">
    <property type="entry name" value="Tautomerase_2"/>
    <property type="match status" value="1"/>
</dbReference>
<dbReference type="InterPro" id="IPR014347">
    <property type="entry name" value="Tautomerase/MIF_sf"/>
</dbReference>
<dbReference type="PANTHER" id="PTHR38460:SF1">
    <property type="entry name" value="TAUTOMERASE YOLI-RELATED"/>
    <property type="match status" value="1"/>
</dbReference>